<evidence type="ECO:0000256" key="3">
    <source>
        <dbReference type="SAM" id="SignalP"/>
    </source>
</evidence>
<gene>
    <name evidence="5" type="ORF">AOZ06_14650</name>
</gene>
<feature type="compositionally biased region" description="Pro residues" evidence="1">
    <location>
        <begin position="257"/>
        <end position="289"/>
    </location>
</feature>
<feature type="chain" id="PRO_5006011704" description="DUF6923 domain-containing protein" evidence="3">
    <location>
        <begin position="29"/>
        <end position="369"/>
    </location>
</feature>
<keyword evidence="2" id="KW-1133">Transmembrane helix</keyword>
<dbReference type="OrthoDB" id="3386127at2"/>
<accession>A0A0N7F393</accession>
<dbReference type="Pfam" id="PF21959">
    <property type="entry name" value="DUF6923"/>
    <property type="match status" value="1"/>
</dbReference>
<evidence type="ECO:0000313" key="6">
    <source>
        <dbReference type="Proteomes" id="UP000063699"/>
    </source>
</evidence>
<name>A0A0N7F393_9PSEU</name>
<dbReference type="SUPFAM" id="SSF82171">
    <property type="entry name" value="DPP6 N-terminal domain-like"/>
    <property type="match status" value="1"/>
</dbReference>
<evidence type="ECO:0000256" key="1">
    <source>
        <dbReference type="SAM" id="MobiDB-lite"/>
    </source>
</evidence>
<keyword evidence="2" id="KW-0812">Transmembrane</keyword>
<dbReference type="EMBL" id="CP012752">
    <property type="protein sequence ID" value="ALG07991.1"/>
    <property type="molecule type" value="Genomic_DNA"/>
</dbReference>
<keyword evidence="3" id="KW-0732">Signal</keyword>
<feature type="signal peptide" evidence="3">
    <location>
        <begin position="1"/>
        <end position="28"/>
    </location>
</feature>
<dbReference type="KEGG" id="kphy:AOZ06_14650"/>
<protein>
    <recommendedName>
        <fullName evidence="4">DUF6923 domain-containing protein</fullName>
    </recommendedName>
</protein>
<feature type="region of interest" description="Disordered" evidence="1">
    <location>
        <begin position="251"/>
        <end position="346"/>
    </location>
</feature>
<evidence type="ECO:0000313" key="5">
    <source>
        <dbReference type="EMBL" id="ALG07991.1"/>
    </source>
</evidence>
<sequence length="369" mass="38458">MRLPRLALTASLLVTSGLIGVATGTADAQGACEAFEVYTPKHGSASTLVKLSLPSGGGTELRKFGVELNAIGYSASQNLLYGMSSGSRVVTLDRGGNAVDRGKVHGVRNATAGAISGSTLYLRDGMQLVSLDVSPASPTYLKVVKTKWMSWLADVDDWDFGSDAQLYGVTTFGAVVSVNPVNGKVRTIGKPHGLPWGTYGAVLMAPGRVLYAINNREKGKSRLYRIPLAAPKTFTEVASYAPADTTDAAGCLTAPPVVDPPAPPPPVPPIPQPPVPPPATSRPAPPRTTPPRTTTPTTPPPINQVVQPPPPSPAPPPPSKARKTPPPTPKPVAARPKPDTEKKRRWAVTTIVLILGAGAAAGIAARHRH</sequence>
<reference evidence="5 6" key="1">
    <citation type="submission" date="2015-07" db="EMBL/GenBank/DDBJ databases">
        <title>Genome sequencing of Kibdelosporangium phytohabitans.</title>
        <authorList>
            <person name="Qin S."/>
            <person name="Xing K."/>
        </authorList>
    </citation>
    <scope>NUCLEOTIDE SEQUENCE [LARGE SCALE GENOMIC DNA]</scope>
    <source>
        <strain evidence="5 6">KLBMP1111</strain>
    </source>
</reference>
<proteinExistence type="predicted"/>
<feature type="compositionally biased region" description="Pro residues" evidence="1">
    <location>
        <begin position="297"/>
        <end position="330"/>
    </location>
</feature>
<dbReference type="PRINTS" id="PR01217">
    <property type="entry name" value="PRICHEXTENSN"/>
</dbReference>
<dbReference type="Proteomes" id="UP000063699">
    <property type="component" value="Chromosome"/>
</dbReference>
<feature type="domain" description="DUF6923" evidence="4">
    <location>
        <begin position="41"/>
        <end position="252"/>
    </location>
</feature>
<dbReference type="STRING" id="860235.AOZ06_14650"/>
<evidence type="ECO:0000259" key="4">
    <source>
        <dbReference type="Pfam" id="PF21959"/>
    </source>
</evidence>
<organism evidence="5 6">
    <name type="scientific">Kibdelosporangium phytohabitans</name>
    <dbReference type="NCBI Taxonomy" id="860235"/>
    <lineage>
        <taxon>Bacteria</taxon>
        <taxon>Bacillati</taxon>
        <taxon>Actinomycetota</taxon>
        <taxon>Actinomycetes</taxon>
        <taxon>Pseudonocardiales</taxon>
        <taxon>Pseudonocardiaceae</taxon>
        <taxon>Kibdelosporangium</taxon>
    </lineage>
</organism>
<keyword evidence="2" id="KW-0472">Membrane</keyword>
<keyword evidence="6" id="KW-1185">Reference proteome</keyword>
<dbReference type="AlphaFoldDB" id="A0A0N7F393"/>
<dbReference type="InterPro" id="IPR054215">
    <property type="entry name" value="DUF6923"/>
</dbReference>
<feature type="transmembrane region" description="Helical" evidence="2">
    <location>
        <begin position="346"/>
        <end position="365"/>
    </location>
</feature>
<dbReference type="RefSeq" id="WP_054289899.1">
    <property type="nucleotide sequence ID" value="NZ_CP012752.1"/>
</dbReference>
<evidence type="ECO:0000256" key="2">
    <source>
        <dbReference type="SAM" id="Phobius"/>
    </source>
</evidence>